<dbReference type="Proteomes" id="UP001153334">
    <property type="component" value="Unassembled WGS sequence"/>
</dbReference>
<organism evidence="1 2">
    <name type="scientific">Nemania bipapillata</name>
    <dbReference type="NCBI Taxonomy" id="110536"/>
    <lineage>
        <taxon>Eukaryota</taxon>
        <taxon>Fungi</taxon>
        <taxon>Dikarya</taxon>
        <taxon>Ascomycota</taxon>
        <taxon>Pezizomycotina</taxon>
        <taxon>Sordariomycetes</taxon>
        <taxon>Xylariomycetidae</taxon>
        <taxon>Xylariales</taxon>
        <taxon>Xylariaceae</taxon>
        <taxon>Nemania</taxon>
    </lineage>
</organism>
<evidence type="ECO:0000313" key="2">
    <source>
        <dbReference type="Proteomes" id="UP001153334"/>
    </source>
</evidence>
<dbReference type="EMBL" id="JAPESX010000436">
    <property type="protein sequence ID" value="KAJ8121313.1"/>
    <property type="molecule type" value="Genomic_DNA"/>
</dbReference>
<reference evidence="1" key="1">
    <citation type="submission" date="2022-11" db="EMBL/GenBank/DDBJ databases">
        <title>Genome Sequence of Nemania bipapillata.</title>
        <authorList>
            <person name="Buettner E."/>
        </authorList>
    </citation>
    <scope>NUCLEOTIDE SEQUENCE</scope>
    <source>
        <strain evidence="1">CP14</strain>
    </source>
</reference>
<evidence type="ECO:0000313" key="1">
    <source>
        <dbReference type="EMBL" id="KAJ8121313.1"/>
    </source>
</evidence>
<gene>
    <name evidence="1" type="ORF">ONZ43_g2200</name>
</gene>
<proteinExistence type="predicted"/>
<comment type="caution">
    <text evidence="1">The sequence shown here is derived from an EMBL/GenBank/DDBJ whole genome shotgun (WGS) entry which is preliminary data.</text>
</comment>
<keyword evidence="2" id="KW-1185">Reference proteome</keyword>
<accession>A0ACC2J1R9</accession>
<protein>
    <submittedName>
        <fullName evidence="1">Uncharacterized protein</fullName>
    </submittedName>
</protein>
<sequence length="224" mass="25189">MPCLQEIPDFLSATGYTNPTNVLHSAFQIAHKTDKPAYVWAIEQPKLMADFNLWMTEQHLGSRTWLDVFDFSSHAQGSSADTLLLVDIGGGLGQQCALLKKKHAKIPGRVVLQDQPFVLPHAISVDGMETQAHDFWTEQPLKGSRIYYMRNVLEDYPDEKAEEIIKNIIPAMSSSSVFIIDEMIIPNTGANPRSTLQDLTMMSTLASAERTERQWDELLERGRA</sequence>
<name>A0ACC2J1R9_9PEZI</name>